<feature type="compositionally biased region" description="Polar residues" evidence="3">
    <location>
        <begin position="140"/>
        <end position="154"/>
    </location>
</feature>
<organism evidence="4 5">
    <name type="scientific">Acipenser ruthenus</name>
    <name type="common">Sterlet sturgeon</name>
    <dbReference type="NCBI Taxonomy" id="7906"/>
    <lineage>
        <taxon>Eukaryota</taxon>
        <taxon>Metazoa</taxon>
        <taxon>Chordata</taxon>
        <taxon>Craniata</taxon>
        <taxon>Vertebrata</taxon>
        <taxon>Euteleostomi</taxon>
        <taxon>Actinopterygii</taxon>
        <taxon>Chondrostei</taxon>
        <taxon>Acipenseriformes</taxon>
        <taxon>Acipenseridae</taxon>
        <taxon>Acipenser</taxon>
    </lineage>
</organism>
<evidence type="ECO:0000313" key="5">
    <source>
        <dbReference type="Proteomes" id="UP000289886"/>
    </source>
</evidence>
<dbReference type="EMBL" id="SCEB01000037">
    <property type="protein sequence ID" value="RXN01551.1"/>
    <property type="molecule type" value="Genomic_DNA"/>
</dbReference>
<evidence type="ECO:0000256" key="3">
    <source>
        <dbReference type="SAM" id="MobiDB-lite"/>
    </source>
</evidence>
<feature type="region of interest" description="Disordered" evidence="3">
    <location>
        <begin position="1"/>
        <end position="177"/>
    </location>
</feature>
<gene>
    <name evidence="4" type="ORF">EOD39_6401</name>
</gene>
<dbReference type="Proteomes" id="UP000289886">
    <property type="component" value="Unassembled WGS sequence"/>
</dbReference>
<comment type="caution">
    <text evidence="4">The sequence shown here is derived from an EMBL/GenBank/DDBJ whole genome shotgun (WGS) entry which is preliminary data.</text>
</comment>
<dbReference type="InterPro" id="IPR029627">
    <property type="entry name" value="CCSER"/>
</dbReference>
<name>A0A662YXV1_ACIRT</name>
<accession>A0A662YXV1</accession>
<feature type="compositionally biased region" description="Basic residues" evidence="3">
    <location>
        <begin position="168"/>
        <end position="177"/>
    </location>
</feature>
<feature type="compositionally biased region" description="Basic and acidic residues" evidence="3">
    <location>
        <begin position="128"/>
        <end position="139"/>
    </location>
</feature>
<evidence type="ECO:0000313" key="4">
    <source>
        <dbReference type="EMBL" id="RXN01551.1"/>
    </source>
</evidence>
<comment type="similarity">
    <text evidence="1">Belongs to the CCSER family.</text>
</comment>
<feature type="compositionally biased region" description="Low complexity" evidence="3">
    <location>
        <begin position="39"/>
        <end position="52"/>
    </location>
</feature>
<dbReference type="PANTHER" id="PTHR22461">
    <property type="entry name" value="SERINE-RICH COILED-COIL DOMAIN-CONTAINING PROTEIN 2-RELATED"/>
    <property type="match status" value="1"/>
</dbReference>
<evidence type="ECO:0000256" key="1">
    <source>
        <dbReference type="ARBA" id="ARBA00010949"/>
    </source>
</evidence>
<evidence type="ECO:0000256" key="2">
    <source>
        <dbReference type="ARBA" id="ARBA00023054"/>
    </source>
</evidence>
<protein>
    <submittedName>
        <fullName evidence="4">Serine-rich coiled-coil domain-containing protein 1</fullName>
    </submittedName>
</protein>
<sequence>MAGRSTLVSRLPIFRRSTGKKQDSLPSSPSSGNVNGVHTPSPSSTNSSSSSTGKRRNIFRTSSIGFHSKKHSDHKLDTVKPVDLSQHNGSQAADSSFQKVDLEESIKSKSRHSFGFGGHRGKKITRSQTEDFEKGKEQSTNRNMFTNCISSGTNEGDDSGFLDDYSKRSSKQSSKKLLPKSFSSHYKLSKQSQSTCVMEQPRDIAKSAGMEPTNLGTPGSCPGEIAECSLQSPMLSTDHTTAHTPSEFIPITEDSVSEADVLPNCSPAVSHVDNFGHDVTTSHVFLNPVTSIGGSNSLLCKESSHQAETSAVNTESAVTVLRIDSTILDIDEESLDTDDGKEISGKEEKIQVHAQVLEITNPESDNPQKIPTDQTEVRVGNKTSDAIVIQEASQVIVSLKPDLKMCHPKNTHAVALASSLSPYRDVIRMERRLRSSSEGTAGSARLNLNLRDVHTGEISSLQKQKANSSSSKLDSLDVLNNLGSCELDEDDLMLDLDIPEDQRHHFGDAARENGGGLVFGTIRILDLGGADVGSAYAAEPDGSVPSLGLSSEDQGIISSDLSSVLAESSSISTVED</sequence>
<keyword evidence="2" id="KW-0175">Coiled coil</keyword>
<feature type="compositionally biased region" description="Polar residues" evidence="3">
    <location>
        <begin position="85"/>
        <end position="98"/>
    </location>
</feature>
<keyword evidence="5" id="KW-1185">Reference proteome</keyword>
<reference evidence="4 5" key="1">
    <citation type="submission" date="2019-01" db="EMBL/GenBank/DDBJ databases">
        <title>Draft Genome and Complete Hox-Cluster Characterization of the Sterlet Sturgeon (Acipenser ruthenus).</title>
        <authorList>
            <person name="Wei Q."/>
        </authorList>
    </citation>
    <scope>NUCLEOTIDE SEQUENCE [LARGE SCALE GENOMIC DNA]</scope>
    <source>
        <strain evidence="4">WHYD16114868_AA</strain>
        <tissue evidence="4">Blood</tissue>
    </source>
</reference>
<dbReference type="PANTHER" id="PTHR22461:SF1">
    <property type="entry name" value="SERINE-RICH COILED-COIL DOMAIN-CONTAINING PROTEIN 1"/>
    <property type="match status" value="1"/>
</dbReference>
<dbReference type="AlphaFoldDB" id="A0A662YXV1"/>
<proteinExistence type="inferred from homology"/>
<feature type="compositionally biased region" description="Polar residues" evidence="3">
    <location>
        <begin position="24"/>
        <end position="38"/>
    </location>
</feature>